<evidence type="ECO:0000256" key="6">
    <source>
        <dbReference type="ARBA" id="ARBA00023136"/>
    </source>
</evidence>
<evidence type="ECO:0000256" key="2">
    <source>
        <dbReference type="ARBA" id="ARBA00022475"/>
    </source>
</evidence>
<evidence type="ECO:0000259" key="8">
    <source>
        <dbReference type="PROSITE" id="PS50893"/>
    </source>
</evidence>
<dbReference type="GO" id="GO:0016887">
    <property type="term" value="F:ATP hydrolysis activity"/>
    <property type="evidence" value="ECO:0007669"/>
    <property type="project" value="InterPro"/>
</dbReference>
<reference evidence="9 10" key="1">
    <citation type="journal article" date="2014" name="BMC Genomics">
        <title>Comparison of environmental and isolate Sulfobacillus genomes reveals diverse carbon, sulfur, nitrogen, and hydrogen metabolisms.</title>
        <authorList>
            <person name="Justice N.B."/>
            <person name="Norman A."/>
            <person name="Brown C.T."/>
            <person name="Singh A."/>
            <person name="Thomas B.C."/>
            <person name="Banfield J.F."/>
        </authorList>
    </citation>
    <scope>NUCLEOTIDE SEQUENCE [LARGE SCALE GENOMIC DNA]</scope>
    <source>
        <strain evidence="9">AMDSBA4</strain>
    </source>
</reference>
<dbReference type="SUPFAM" id="SSF52540">
    <property type="entry name" value="P-loop containing nucleoside triphosphate hydrolases"/>
    <property type="match status" value="1"/>
</dbReference>
<evidence type="ECO:0000256" key="7">
    <source>
        <dbReference type="RuleBase" id="RU364083"/>
    </source>
</evidence>
<dbReference type="InterPro" id="IPR005893">
    <property type="entry name" value="PotA-like"/>
</dbReference>
<dbReference type="SMART" id="SM00382">
    <property type="entry name" value="AAA"/>
    <property type="match status" value="1"/>
</dbReference>
<dbReference type="FunFam" id="3.40.50.300:FF:000133">
    <property type="entry name" value="Spermidine/putrescine import ATP-binding protein PotA"/>
    <property type="match status" value="1"/>
</dbReference>
<dbReference type="InterPro" id="IPR008995">
    <property type="entry name" value="Mo/tungstate-bd_C_term_dom"/>
</dbReference>
<evidence type="ECO:0000256" key="3">
    <source>
        <dbReference type="ARBA" id="ARBA00022741"/>
    </source>
</evidence>
<comment type="catalytic activity">
    <reaction evidence="7">
        <text>ATP + H2O + polyamine-[polyamine-binding protein]Side 1 = ADP + phosphate + polyamineSide 2 + [polyamine-binding protein]Side 1.</text>
        <dbReference type="EC" id="7.6.2.11"/>
    </reaction>
</comment>
<dbReference type="GO" id="GO:0005524">
    <property type="term" value="F:ATP binding"/>
    <property type="evidence" value="ECO:0007669"/>
    <property type="project" value="UniProtKB-KW"/>
</dbReference>
<dbReference type="Gene3D" id="2.40.50.100">
    <property type="match status" value="1"/>
</dbReference>
<keyword evidence="1 7" id="KW-0813">Transport</keyword>
<evidence type="ECO:0000313" key="10">
    <source>
        <dbReference type="Proteomes" id="UP000242972"/>
    </source>
</evidence>
<dbReference type="InterPro" id="IPR027417">
    <property type="entry name" value="P-loop_NTPase"/>
</dbReference>
<protein>
    <recommendedName>
        <fullName evidence="7">Spermidine/putrescine import ATP-binding protein PotA</fullName>
        <ecNumber evidence="7">7.6.2.11</ecNumber>
    </recommendedName>
</protein>
<dbReference type="EMBL" id="PXYW01000004">
    <property type="protein sequence ID" value="PSR35115.1"/>
    <property type="molecule type" value="Genomic_DNA"/>
</dbReference>
<dbReference type="GO" id="GO:0015417">
    <property type="term" value="F:ABC-type polyamine transporter activity"/>
    <property type="evidence" value="ECO:0007669"/>
    <property type="project" value="UniProtKB-EC"/>
</dbReference>
<dbReference type="InterPro" id="IPR003593">
    <property type="entry name" value="AAA+_ATPase"/>
</dbReference>
<keyword evidence="3 7" id="KW-0547">Nucleotide-binding</keyword>
<proteinExistence type="inferred from homology"/>
<accession>A0A2T2XKU9</accession>
<dbReference type="PANTHER" id="PTHR42781:SF4">
    <property type="entry name" value="SPERMIDINE_PUTRESCINE IMPORT ATP-BINDING PROTEIN POTA"/>
    <property type="match status" value="1"/>
</dbReference>
<dbReference type="Pfam" id="PF00005">
    <property type="entry name" value="ABC_tran"/>
    <property type="match status" value="1"/>
</dbReference>
<dbReference type="PANTHER" id="PTHR42781">
    <property type="entry name" value="SPERMIDINE/PUTRESCINE IMPORT ATP-BINDING PROTEIN POTA"/>
    <property type="match status" value="1"/>
</dbReference>
<organism evidence="9 10">
    <name type="scientific">Sulfobacillus benefaciens</name>
    <dbReference type="NCBI Taxonomy" id="453960"/>
    <lineage>
        <taxon>Bacteria</taxon>
        <taxon>Bacillati</taxon>
        <taxon>Bacillota</taxon>
        <taxon>Clostridia</taxon>
        <taxon>Eubacteriales</taxon>
        <taxon>Clostridiales Family XVII. Incertae Sedis</taxon>
        <taxon>Sulfobacillus</taxon>
    </lineage>
</organism>
<keyword evidence="4 7" id="KW-0067">ATP-binding</keyword>
<sequence>MIGLHGVTKNFAHTQVIREFSLDIYQGEFVTLLGASGSGKTTILRMIAGFEEVSGGRVTIDGVDMTGLPANLRPVNSVFQNYALFPHLNVYDNVAFGLRIKKFPEKLIKERVRESLNMVGLDAFATRRIRQLSGGQQQRVAIARAIINRPKVLLLDEPLSALDLKLRKEMQLELKRLHRELGITFVYVTHDQEEAMSMSDRIGVLAHGELLQYASPEELYANPASAAVASFVGETNLFDGTVVDIVKGYSVIQTRHFLTKAPVAEGHAVGSAVVLSVRPEAIRLGDSVGAPICRGIIMERIFAGSLIRIWVRVDEALTIQCLIHGTRNDEFPIGEEVDVIWEPNHSLAFPKEIKSLSEDSQLLGSNESAGQ</sequence>
<keyword evidence="5 7" id="KW-1278">Translocase</keyword>
<dbReference type="InterPro" id="IPR013611">
    <property type="entry name" value="Transp-assoc_OB_typ2"/>
</dbReference>
<dbReference type="Proteomes" id="UP000242972">
    <property type="component" value="Unassembled WGS sequence"/>
</dbReference>
<evidence type="ECO:0000256" key="1">
    <source>
        <dbReference type="ARBA" id="ARBA00022448"/>
    </source>
</evidence>
<keyword evidence="2 7" id="KW-1003">Cell membrane</keyword>
<comment type="caution">
    <text evidence="9">The sequence shown here is derived from an EMBL/GenBank/DDBJ whole genome shotgun (WGS) entry which is preliminary data.</text>
</comment>
<gene>
    <name evidence="7" type="primary">potA</name>
    <name evidence="9" type="ORF">C7B46_02565</name>
</gene>
<dbReference type="SUPFAM" id="SSF50331">
    <property type="entry name" value="MOP-like"/>
    <property type="match status" value="1"/>
</dbReference>
<dbReference type="AlphaFoldDB" id="A0A2T2XKU9"/>
<dbReference type="EC" id="7.6.2.11" evidence="7"/>
<comment type="subunit">
    <text evidence="7">The complex is composed of two ATP-binding proteins (PotA), two transmembrane proteins (PotB and PotC) and a solute-binding protein (PotD).</text>
</comment>
<dbReference type="PROSITE" id="PS00211">
    <property type="entry name" value="ABC_TRANSPORTER_1"/>
    <property type="match status" value="1"/>
</dbReference>
<feature type="domain" description="ABC transporter" evidence="8">
    <location>
        <begin position="2"/>
        <end position="232"/>
    </location>
</feature>
<evidence type="ECO:0000313" key="9">
    <source>
        <dbReference type="EMBL" id="PSR35115.1"/>
    </source>
</evidence>
<keyword evidence="6 7" id="KW-0472">Membrane</keyword>
<dbReference type="InterPro" id="IPR017871">
    <property type="entry name" value="ABC_transporter-like_CS"/>
</dbReference>
<name>A0A2T2XKU9_9FIRM</name>
<comment type="function">
    <text evidence="7">Part of the ABC transporter complex PotABCD involved in spermidine/putrescine import. Responsible for energy coupling to the transport system.</text>
</comment>
<dbReference type="NCBIfam" id="TIGR01187">
    <property type="entry name" value="potA"/>
    <property type="match status" value="1"/>
</dbReference>
<comment type="similarity">
    <text evidence="7">Belongs to the ABC transporter superfamily. Spermidine/putrescine importer (TC 3.A.1.11.1) family.</text>
</comment>
<dbReference type="GO" id="GO:0043190">
    <property type="term" value="C:ATP-binding cassette (ABC) transporter complex"/>
    <property type="evidence" value="ECO:0007669"/>
    <property type="project" value="InterPro"/>
</dbReference>
<evidence type="ECO:0000256" key="4">
    <source>
        <dbReference type="ARBA" id="ARBA00022840"/>
    </source>
</evidence>
<evidence type="ECO:0000256" key="5">
    <source>
        <dbReference type="ARBA" id="ARBA00022967"/>
    </source>
</evidence>
<dbReference type="InterPro" id="IPR050093">
    <property type="entry name" value="ABC_SmlMolc_Importer"/>
</dbReference>
<dbReference type="PROSITE" id="PS50893">
    <property type="entry name" value="ABC_TRANSPORTER_2"/>
    <property type="match status" value="1"/>
</dbReference>
<dbReference type="Gene3D" id="3.40.50.300">
    <property type="entry name" value="P-loop containing nucleotide triphosphate hydrolases"/>
    <property type="match status" value="1"/>
</dbReference>
<dbReference type="Pfam" id="PF08402">
    <property type="entry name" value="TOBE_2"/>
    <property type="match status" value="1"/>
</dbReference>
<dbReference type="InterPro" id="IPR003439">
    <property type="entry name" value="ABC_transporter-like_ATP-bd"/>
</dbReference>